<feature type="compositionally biased region" description="Polar residues" evidence="1">
    <location>
        <begin position="10"/>
        <end position="19"/>
    </location>
</feature>
<evidence type="ECO:0000313" key="3">
    <source>
        <dbReference type="Proteomes" id="UP001153269"/>
    </source>
</evidence>
<name>A0A9N7TRJ1_PLEPL</name>
<dbReference type="AlphaFoldDB" id="A0A9N7TRJ1"/>
<feature type="compositionally biased region" description="Basic and acidic residues" evidence="1">
    <location>
        <begin position="81"/>
        <end position="97"/>
    </location>
</feature>
<feature type="region of interest" description="Disordered" evidence="1">
    <location>
        <begin position="1"/>
        <end position="134"/>
    </location>
</feature>
<gene>
    <name evidence="2" type="ORF">PLEPLA_LOCUS5650</name>
</gene>
<reference evidence="2" key="1">
    <citation type="submission" date="2020-03" db="EMBL/GenBank/DDBJ databases">
        <authorList>
            <person name="Weist P."/>
        </authorList>
    </citation>
    <scope>NUCLEOTIDE SEQUENCE</scope>
</reference>
<feature type="compositionally biased region" description="Polar residues" evidence="1">
    <location>
        <begin position="446"/>
        <end position="460"/>
    </location>
</feature>
<organism evidence="2 3">
    <name type="scientific">Pleuronectes platessa</name>
    <name type="common">European plaice</name>
    <dbReference type="NCBI Taxonomy" id="8262"/>
    <lineage>
        <taxon>Eukaryota</taxon>
        <taxon>Metazoa</taxon>
        <taxon>Chordata</taxon>
        <taxon>Craniata</taxon>
        <taxon>Vertebrata</taxon>
        <taxon>Euteleostomi</taxon>
        <taxon>Actinopterygii</taxon>
        <taxon>Neopterygii</taxon>
        <taxon>Teleostei</taxon>
        <taxon>Neoteleostei</taxon>
        <taxon>Acanthomorphata</taxon>
        <taxon>Carangaria</taxon>
        <taxon>Pleuronectiformes</taxon>
        <taxon>Pleuronectoidei</taxon>
        <taxon>Pleuronectidae</taxon>
        <taxon>Pleuronectes</taxon>
    </lineage>
</organism>
<proteinExistence type="predicted"/>
<evidence type="ECO:0000313" key="2">
    <source>
        <dbReference type="EMBL" id="CAB1417831.1"/>
    </source>
</evidence>
<comment type="caution">
    <text evidence="2">The sequence shown here is derived from an EMBL/GenBank/DDBJ whole genome shotgun (WGS) entry which is preliminary data.</text>
</comment>
<accession>A0A9N7TRJ1</accession>
<feature type="compositionally biased region" description="Low complexity" evidence="1">
    <location>
        <begin position="517"/>
        <end position="602"/>
    </location>
</feature>
<feature type="compositionally biased region" description="Polar residues" evidence="1">
    <location>
        <begin position="43"/>
        <end position="65"/>
    </location>
</feature>
<feature type="compositionally biased region" description="Polar residues" evidence="1">
    <location>
        <begin position="153"/>
        <end position="176"/>
    </location>
</feature>
<feature type="compositionally biased region" description="Polar residues" evidence="1">
    <location>
        <begin position="489"/>
        <end position="500"/>
    </location>
</feature>
<feature type="compositionally biased region" description="Low complexity" evidence="1">
    <location>
        <begin position="618"/>
        <end position="630"/>
    </location>
</feature>
<feature type="region of interest" description="Disordered" evidence="1">
    <location>
        <begin position="801"/>
        <end position="835"/>
    </location>
</feature>
<dbReference type="EMBL" id="CADEAL010000287">
    <property type="protein sequence ID" value="CAB1417831.1"/>
    <property type="molecule type" value="Genomic_DNA"/>
</dbReference>
<feature type="region of interest" description="Disordered" evidence="1">
    <location>
        <begin position="412"/>
        <end position="637"/>
    </location>
</feature>
<feature type="region of interest" description="Disordered" evidence="1">
    <location>
        <begin position="153"/>
        <end position="211"/>
    </location>
</feature>
<protein>
    <submittedName>
        <fullName evidence="2">Uncharacterized protein</fullName>
    </submittedName>
</protein>
<feature type="compositionally biased region" description="Polar residues" evidence="1">
    <location>
        <begin position="98"/>
        <end position="121"/>
    </location>
</feature>
<keyword evidence="3" id="KW-1185">Reference proteome</keyword>
<feature type="compositionally biased region" description="Basic and acidic residues" evidence="1">
    <location>
        <begin position="806"/>
        <end position="818"/>
    </location>
</feature>
<feature type="compositionally biased region" description="Low complexity" evidence="1">
    <location>
        <begin position="467"/>
        <end position="488"/>
    </location>
</feature>
<feature type="region of interest" description="Disordered" evidence="1">
    <location>
        <begin position="309"/>
        <end position="400"/>
    </location>
</feature>
<feature type="region of interest" description="Disordered" evidence="1">
    <location>
        <begin position="262"/>
        <end position="296"/>
    </location>
</feature>
<feature type="compositionally biased region" description="Polar residues" evidence="1">
    <location>
        <begin position="281"/>
        <end position="293"/>
    </location>
</feature>
<feature type="compositionally biased region" description="Polar residues" evidence="1">
    <location>
        <begin position="373"/>
        <end position="389"/>
    </location>
</feature>
<feature type="compositionally biased region" description="Polar residues" evidence="1">
    <location>
        <begin position="202"/>
        <end position="211"/>
    </location>
</feature>
<dbReference type="Proteomes" id="UP001153269">
    <property type="component" value="Unassembled WGS sequence"/>
</dbReference>
<evidence type="ECO:0000256" key="1">
    <source>
        <dbReference type="SAM" id="MobiDB-lite"/>
    </source>
</evidence>
<feature type="compositionally biased region" description="Polar residues" evidence="1">
    <location>
        <begin position="333"/>
        <end position="362"/>
    </location>
</feature>
<sequence length="835" mass="90677">MSHPLYNPYESGNQSSSQGPYGLPGVQAERDSRRATSVLGPGSSFSPSVTPANHGGNIQSLQTMPVNYRPEQSRARVNVGDVERSVDSHISRAREEVTSTGQSTRFTYTGTTSYPMSSTSASGGRRQSEVESRSSSLDWLPCYKGSTAADSSNFLSPPASCSRTSSGGSTFNASSDRQLDGQSVPVLGDYDYRIPDKPAAPTETSRPTYTSESASSILLNFGLERDDLEYLVQYPEDQLTPAKLPFILREIRIQKTNRAMTAVESKPYPEPQPFRGASGRDSLTGSGGSSAVLQPSKVIDYGHTSKYVGGVGDEIGRNSGRSANSGGSGSMMLANTSHSQEPPQNEGSSVAKSSYNSVQSSLAPPRIDPAKLLNTQPIQTPQPIVSSASLPRKDGDRTVYMPEACKPLPMKERETDRKLASVTQPSSTLIRGVHPDRPGLVLIGNSDASGAKNPTTTQGKGSVVAEQRQMQQRQQNQIKPIQQNQMPQSQMHRMPQSQMLQSQMHRMPPSQMPPSQMPQSQMLQSQMHQMPPSQMHQMPPSQMPPSQMHQMQQSQMPPSQMPPSQMHQMQQSQMPPSQMHQMQQSQMQPQQQPELSTIIPRPINHPPPQPVLSSMNFPQSQAPSSSQGPAKKPVSKGLPAPGMMYDYAAASPRAFPHTCSLCFKECSQMKHSEDVSIWRKQPDASLRCSLGFMSAQGPSVHGEGTWTDPGLDTQSGMVVSYSNPGMQGKMSNPRPQLLRRLTNSVKRKVVMRATPAPTALVATSARRVEEGNAAEPDHRAAPDTLTVPDLVHVPVLHGMTVIGRDQGARRDRGEEVKGPHRRGATREGPLLGGLT</sequence>